<accession>A0A1H9WWC2</accession>
<dbReference type="PANTHER" id="PTHR30532">
    <property type="entry name" value="IRON III DICITRATE-BINDING PERIPLASMIC PROTEIN"/>
    <property type="match status" value="1"/>
</dbReference>
<evidence type="ECO:0000313" key="8">
    <source>
        <dbReference type="EMBL" id="SES38228.1"/>
    </source>
</evidence>
<dbReference type="SUPFAM" id="SSF53807">
    <property type="entry name" value="Helical backbone' metal receptor"/>
    <property type="match status" value="1"/>
</dbReference>
<dbReference type="STRING" id="641238.SAMN04490244_1144"/>
<dbReference type="InterPro" id="IPR002491">
    <property type="entry name" value="ABC_transptr_periplasmic_BD"/>
</dbReference>
<keyword evidence="9" id="KW-1185">Reference proteome</keyword>
<dbReference type="Proteomes" id="UP000198885">
    <property type="component" value="Unassembled WGS sequence"/>
</dbReference>
<evidence type="ECO:0000256" key="3">
    <source>
        <dbReference type="ARBA" id="ARBA00022448"/>
    </source>
</evidence>
<dbReference type="EMBL" id="FOGU01000014">
    <property type="protein sequence ID" value="SES38228.1"/>
    <property type="molecule type" value="Genomic_DNA"/>
</dbReference>
<evidence type="ECO:0000256" key="2">
    <source>
        <dbReference type="ARBA" id="ARBA00008814"/>
    </source>
</evidence>
<comment type="subcellular location">
    <subcellularLocation>
        <location evidence="1">Cell envelope</location>
    </subcellularLocation>
</comment>
<dbReference type="Pfam" id="PF01497">
    <property type="entry name" value="Peripla_BP_2"/>
    <property type="match status" value="1"/>
</dbReference>
<evidence type="ECO:0000313" key="9">
    <source>
        <dbReference type="Proteomes" id="UP000198885"/>
    </source>
</evidence>
<dbReference type="GO" id="GO:0030288">
    <property type="term" value="C:outer membrane-bounded periplasmic space"/>
    <property type="evidence" value="ECO:0007669"/>
    <property type="project" value="TreeGrafter"/>
</dbReference>
<dbReference type="GO" id="GO:1901678">
    <property type="term" value="P:iron coordination entity transport"/>
    <property type="evidence" value="ECO:0007669"/>
    <property type="project" value="UniProtKB-ARBA"/>
</dbReference>
<dbReference type="AlphaFoldDB" id="A0A1H9WWC2"/>
<keyword evidence="5 6" id="KW-0732">Signal</keyword>
<proteinExistence type="inferred from homology"/>
<gene>
    <name evidence="8" type="ORF">SAMN04490244_1144</name>
</gene>
<evidence type="ECO:0000256" key="6">
    <source>
        <dbReference type="SAM" id="SignalP"/>
    </source>
</evidence>
<reference evidence="8 9" key="1">
    <citation type="submission" date="2016-10" db="EMBL/GenBank/DDBJ databases">
        <authorList>
            <person name="de Groot N.N."/>
        </authorList>
    </citation>
    <scope>NUCLEOTIDE SEQUENCE [LARGE SCALE GENOMIC DNA]</scope>
    <source>
        <strain evidence="8 9">DSM 23042</strain>
    </source>
</reference>
<keyword evidence="3" id="KW-0813">Transport</keyword>
<evidence type="ECO:0000259" key="7">
    <source>
        <dbReference type="PROSITE" id="PS50983"/>
    </source>
</evidence>
<dbReference type="Gene3D" id="3.40.50.1980">
    <property type="entry name" value="Nitrogenase molybdenum iron protein domain"/>
    <property type="match status" value="2"/>
</dbReference>
<evidence type="ECO:0000256" key="5">
    <source>
        <dbReference type="ARBA" id="ARBA00022729"/>
    </source>
</evidence>
<dbReference type="PANTHER" id="PTHR30532:SF1">
    <property type="entry name" value="IRON(3+)-HYDROXAMATE-BINDING PROTEIN FHUD"/>
    <property type="match status" value="1"/>
</dbReference>
<feature type="signal peptide" evidence="6">
    <location>
        <begin position="1"/>
        <end position="18"/>
    </location>
</feature>
<comment type="similarity">
    <text evidence="2">Belongs to the bacterial solute-binding protein 8 family.</text>
</comment>
<dbReference type="RefSeq" id="WP_092696023.1">
    <property type="nucleotide sequence ID" value="NZ_CBDDGO010000004.1"/>
</dbReference>
<protein>
    <submittedName>
        <fullName evidence="8">Iron complex transport system substrate-binding protein</fullName>
    </submittedName>
</protein>
<name>A0A1H9WWC2_9RHOB</name>
<feature type="domain" description="Fe/B12 periplasmic-binding" evidence="7">
    <location>
        <begin position="36"/>
        <end position="300"/>
    </location>
</feature>
<keyword evidence="4" id="KW-0408">Iron</keyword>
<dbReference type="PROSITE" id="PS50983">
    <property type="entry name" value="FE_B12_PBP"/>
    <property type="match status" value="1"/>
</dbReference>
<keyword evidence="4" id="KW-0406">Ion transport</keyword>
<sequence>MVLRLFCVLMCLAGSAQAFELPHDRGTVSLDAPPERIVALGWGLAELLVELDVAPAGVADPEGYATWVVEPELAADTVNVGLRNEPNLERIAELDPDLILAADQQTGLVPQLDRIAPTAYFKMFSADHDNAAKSREVYLALAGAFGVSGMAEQRLDALDARISKAGDRVRAAFDGPVPPVLPIRLLTPTSVRLHGENAMAVAALRGMGLTAADPGAPTQWGFRQARVEDLAAFEDAAVVHFDPFPQKDALFGSDIWQFMPFVRAGRFAVADPAWTFGGAFSLGRLADTMAAALTRIAEAE</sequence>
<dbReference type="OrthoDB" id="8370650at2"/>
<dbReference type="CDD" id="cd01146">
    <property type="entry name" value="FhuD"/>
    <property type="match status" value="1"/>
</dbReference>
<dbReference type="InterPro" id="IPR051313">
    <property type="entry name" value="Bact_iron-sidero_bind"/>
</dbReference>
<feature type="chain" id="PRO_5011743843" evidence="6">
    <location>
        <begin position="19"/>
        <end position="300"/>
    </location>
</feature>
<keyword evidence="4" id="KW-0410">Iron transport</keyword>
<evidence type="ECO:0000256" key="4">
    <source>
        <dbReference type="ARBA" id="ARBA00022496"/>
    </source>
</evidence>
<organism evidence="8 9">
    <name type="scientific">Tranquillimonas rosea</name>
    <dbReference type="NCBI Taxonomy" id="641238"/>
    <lineage>
        <taxon>Bacteria</taxon>
        <taxon>Pseudomonadati</taxon>
        <taxon>Pseudomonadota</taxon>
        <taxon>Alphaproteobacteria</taxon>
        <taxon>Rhodobacterales</taxon>
        <taxon>Roseobacteraceae</taxon>
        <taxon>Tranquillimonas</taxon>
    </lineage>
</organism>
<evidence type="ECO:0000256" key="1">
    <source>
        <dbReference type="ARBA" id="ARBA00004196"/>
    </source>
</evidence>
<dbReference type="PRINTS" id="PR01715">
    <property type="entry name" value="FERRIBNDNGPP"/>
</dbReference>